<comment type="caution">
    <text evidence="2">The sequence shown here is derived from an EMBL/GenBank/DDBJ whole genome shotgun (WGS) entry which is preliminary data.</text>
</comment>
<evidence type="ECO:0000256" key="1">
    <source>
        <dbReference type="SAM" id="Phobius"/>
    </source>
</evidence>
<evidence type="ECO:0000313" key="2">
    <source>
        <dbReference type="EMBL" id="MBB3134500.1"/>
    </source>
</evidence>
<evidence type="ECO:0000313" key="3">
    <source>
        <dbReference type="Proteomes" id="UP000518315"/>
    </source>
</evidence>
<keyword evidence="3" id="KW-1185">Reference proteome</keyword>
<protein>
    <submittedName>
        <fullName evidence="2">Uncharacterized protein</fullName>
    </submittedName>
</protein>
<keyword evidence="1" id="KW-0472">Membrane</keyword>
<feature type="transmembrane region" description="Helical" evidence="1">
    <location>
        <begin position="37"/>
        <end position="58"/>
    </location>
</feature>
<keyword evidence="1" id="KW-1133">Transmembrane helix</keyword>
<name>A0A7W5BK93_9HYPH</name>
<reference evidence="2 3" key="1">
    <citation type="submission" date="2020-08" db="EMBL/GenBank/DDBJ databases">
        <title>Genomic Encyclopedia of Type Strains, Phase III (KMG-III): the genomes of soil and plant-associated and newly described type strains.</title>
        <authorList>
            <person name="Whitman W."/>
        </authorList>
    </citation>
    <scope>NUCLEOTIDE SEQUENCE [LARGE SCALE GENOMIC DNA]</scope>
    <source>
        <strain evidence="2 3">CECT 4113</strain>
    </source>
</reference>
<dbReference type="EMBL" id="JACHXH010000006">
    <property type="protein sequence ID" value="MBB3134500.1"/>
    <property type="molecule type" value="Genomic_DNA"/>
</dbReference>
<gene>
    <name evidence="2" type="ORF">FHS26_002230</name>
</gene>
<keyword evidence="1" id="KW-0812">Transmembrane</keyword>
<dbReference type="AlphaFoldDB" id="A0A7W5BK93"/>
<organism evidence="2 3">
    <name type="scientific">Rhizobium pisi</name>
    <dbReference type="NCBI Taxonomy" id="574561"/>
    <lineage>
        <taxon>Bacteria</taxon>
        <taxon>Pseudomonadati</taxon>
        <taxon>Pseudomonadota</taxon>
        <taxon>Alphaproteobacteria</taxon>
        <taxon>Hyphomicrobiales</taxon>
        <taxon>Rhizobiaceae</taxon>
        <taxon>Rhizobium/Agrobacterium group</taxon>
        <taxon>Rhizobium</taxon>
    </lineage>
</organism>
<dbReference type="Proteomes" id="UP000518315">
    <property type="component" value="Unassembled WGS sequence"/>
</dbReference>
<accession>A0A7W5BK93</accession>
<proteinExistence type="predicted"/>
<sequence length="73" mass="8075">MASEGYHHGQGDVPSGAGFADRLLVRIARLPRPFRLAIGWAIYLTLVLGMFVVSLMPVGGQNDVQRSRLLRRN</sequence>